<dbReference type="InterPro" id="IPR005715">
    <property type="entry name" value="Glu_5kinase/COase_Synthase"/>
</dbReference>
<comment type="catalytic activity">
    <reaction evidence="8">
        <text>L-glutamate + ATP = L-glutamyl 5-phosphate + ADP</text>
        <dbReference type="Rhea" id="RHEA:14877"/>
        <dbReference type="ChEBI" id="CHEBI:29985"/>
        <dbReference type="ChEBI" id="CHEBI:30616"/>
        <dbReference type="ChEBI" id="CHEBI:58274"/>
        <dbReference type="ChEBI" id="CHEBI:456216"/>
        <dbReference type="EC" id="2.7.2.11"/>
    </reaction>
</comment>
<dbReference type="InterPro" id="IPR041739">
    <property type="entry name" value="G5K_ProB"/>
</dbReference>
<proteinExistence type="inferred from homology"/>
<comment type="similarity">
    <text evidence="8">Belongs to the glutamate 5-kinase family.</text>
</comment>
<dbReference type="UniPathway" id="UPA00098">
    <property type="reaction ID" value="UER00359"/>
</dbReference>
<evidence type="ECO:0000256" key="4">
    <source>
        <dbReference type="ARBA" id="ARBA00022679"/>
    </source>
</evidence>
<dbReference type="Pfam" id="PF00696">
    <property type="entry name" value="AA_kinase"/>
    <property type="match status" value="1"/>
</dbReference>
<feature type="domain" description="Aspartate/glutamate/uridylate kinase" evidence="9">
    <location>
        <begin position="1"/>
        <end position="232"/>
    </location>
</feature>
<evidence type="ECO:0000256" key="6">
    <source>
        <dbReference type="ARBA" id="ARBA00022777"/>
    </source>
</evidence>
<dbReference type="Pfam" id="PF01472">
    <property type="entry name" value="PUA"/>
    <property type="match status" value="1"/>
</dbReference>
<evidence type="ECO:0000313" key="12">
    <source>
        <dbReference type="Proteomes" id="UP000054742"/>
    </source>
</evidence>
<keyword evidence="5 8" id="KW-0547">Nucleotide-binding</keyword>
<keyword evidence="6 8" id="KW-0418">Kinase</keyword>
<comment type="subcellular location">
    <subcellularLocation>
        <location evidence="8">Cytoplasm</location>
    </subcellularLocation>
</comment>
<dbReference type="PRINTS" id="PR00474">
    <property type="entry name" value="GLU5KINASE"/>
</dbReference>
<dbReference type="GO" id="GO:0055129">
    <property type="term" value="P:L-proline biosynthetic process"/>
    <property type="evidence" value="ECO:0007669"/>
    <property type="project" value="UniProtKB-UniRule"/>
</dbReference>
<dbReference type="NCBIfam" id="TIGR01027">
    <property type="entry name" value="proB"/>
    <property type="match status" value="1"/>
</dbReference>
<dbReference type="HAMAP" id="MF_00456">
    <property type="entry name" value="ProB"/>
    <property type="match status" value="1"/>
</dbReference>
<dbReference type="SUPFAM" id="SSF88697">
    <property type="entry name" value="PUA domain-like"/>
    <property type="match status" value="1"/>
</dbReference>
<evidence type="ECO:0000259" key="9">
    <source>
        <dbReference type="Pfam" id="PF00696"/>
    </source>
</evidence>
<comment type="function">
    <text evidence="8">Catalyzes the transfer of a phosphate group to glutamate to form L-glutamate 5-phosphate.</text>
</comment>
<dbReference type="EMBL" id="LNXV01000029">
    <property type="protein sequence ID" value="KTC81576.1"/>
    <property type="molecule type" value="Genomic_DNA"/>
</dbReference>
<dbReference type="AlphaFoldDB" id="A0A0W0SDN2"/>
<comment type="pathway">
    <text evidence="8">Amino-acid biosynthesis; L-proline biosynthesis; L-glutamate 5-semialdehyde from L-glutamate: step 1/2.</text>
</comment>
<feature type="domain" description="PUA" evidence="10">
    <location>
        <begin position="284"/>
        <end position="341"/>
    </location>
</feature>
<dbReference type="Gene3D" id="2.30.130.10">
    <property type="entry name" value="PUA domain"/>
    <property type="match status" value="1"/>
</dbReference>
<keyword evidence="2 8" id="KW-0028">Amino-acid biosynthesis</keyword>
<accession>A0A0W0SDN2</accession>
<evidence type="ECO:0000256" key="3">
    <source>
        <dbReference type="ARBA" id="ARBA00022650"/>
    </source>
</evidence>
<organism evidence="11 12">
    <name type="scientific">Legionella brunensis</name>
    <dbReference type="NCBI Taxonomy" id="29422"/>
    <lineage>
        <taxon>Bacteria</taxon>
        <taxon>Pseudomonadati</taxon>
        <taxon>Pseudomonadota</taxon>
        <taxon>Gammaproteobacteria</taxon>
        <taxon>Legionellales</taxon>
        <taxon>Legionellaceae</taxon>
        <taxon>Legionella</taxon>
    </lineage>
</organism>
<keyword evidence="12" id="KW-1185">Reference proteome</keyword>
<keyword evidence="3 8" id="KW-0641">Proline biosynthesis</keyword>
<evidence type="ECO:0000256" key="8">
    <source>
        <dbReference type="HAMAP-Rule" id="MF_00456"/>
    </source>
</evidence>
<dbReference type="CDD" id="cd04242">
    <property type="entry name" value="AAK_G5K_ProB"/>
    <property type="match status" value="1"/>
</dbReference>
<dbReference type="InterPro" id="IPR001048">
    <property type="entry name" value="Asp/Glu/Uridylate_kinase"/>
</dbReference>
<reference evidence="11 12" key="1">
    <citation type="submission" date="2015-11" db="EMBL/GenBank/DDBJ databases">
        <title>Genomic analysis of 38 Legionella species identifies large and diverse effector repertoires.</title>
        <authorList>
            <person name="Burstein D."/>
            <person name="Amaro F."/>
            <person name="Zusman T."/>
            <person name="Lifshitz Z."/>
            <person name="Cohen O."/>
            <person name="Gilbert J.A."/>
            <person name="Pupko T."/>
            <person name="Shuman H.A."/>
            <person name="Segal G."/>
        </authorList>
    </citation>
    <scope>NUCLEOTIDE SEQUENCE [LARGE SCALE GENOMIC DNA]</scope>
    <source>
        <strain evidence="11 12">ATCC 43878</strain>
    </source>
</reference>
<keyword evidence="1 8" id="KW-0963">Cytoplasm</keyword>
<name>A0A0W0SDN2_9GAMM</name>
<feature type="binding site" evidence="8">
    <location>
        <position position="6"/>
    </location>
    <ligand>
        <name>ATP</name>
        <dbReference type="ChEBI" id="CHEBI:30616"/>
    </ligand>
</feature>
<evidence type="ECO:0000259" key="10">
    <source>
        <dbReference type="Pfam" id="PF01472"/>
    </source>
</evidence>
<dbReference type="STRING" id="29422.Lbru_2096"/>
<comment type="caution">
    <text evidence="11">The sequence shown here is derived from an EMBL/GenBank/DDBJ whole genome shotgun (WGS) entry which is preliminary data.</text>
</comment>
<dbReference type="GO" id="GO:0003723">
    <property type="term" value="F:RNA binding"/>
    <property type="evidence" value="ECO:0007669"/>
    <property type="project" value="InterPro"/>
</dbReference>
<dbReference type="PROSITE" id="PS50890">
    <property type="entry name" value="PUA"/>
    <property type="match status" value="1"/>
</dbReference>
<sequence>MRIVIKVGTQSILSTDGTPFETVMLHLVEQIVFLQKAGHHVVLVSSGAVASGRKKAYQFLGRQYGSSIGEKQVLASLGQYELMHLYASMFKTHHILASQILLTKQDFQTRQHYLNISRLLREIVEQKNIIPIINENDSVAIEELMFTDNDELAGLIAAQMNADKLIILSNVEGVYTGHPENLDSKLIAVIDPQNGWPEVSAAKSLHGRGGMTSKLSTARNMSNLGITTHIANINHSYVITRIIKDEVLGTTILPSRKKSNIKKWIAYSSDKNTGSISINSRLYEIIKENKRVVSILPVGIEKCDGNFKRGDLVEILTLDNQKIGVGIARYDAIKLNEYLGQQGKPEFIHYDHLHIF</sequence>
<dbReference type="Proteomes" id="UP000054742">
    <property type="component" value="Unassembled WGS sequence"/>
</dbReference>
<dbReference type="InterPro" id="IPR001057">
    <property type="entry name" value="Glu/AcGlu_kinase"/>
</dbReference>
<dbReference type="GO" id="GO:0005829">
    <property type="term" value="C:cytosol"/>
    <property type="evidence" value="ECO:0007669"/>
    <property type="project" value="TreeGrafter"/>
</dbReference>
<dbReference type="PATRIC" id="fig|29422.6.peg.2236"/>
<feature type="binding site" evidence="8">
    <location>
        <position position="46"/>
    </location>
    <ligand>
        <name>substrate</name>
    </ligand>
</feature>
<dbReference type="OrthoDB" id="9804434at2"/>
<dbReference type="PANTHER" id="PTHR43654">
    <property type="entry name" value="GLUTAMATE 5-KINASE"/>
    <property type="match status" value="1"/>
</dbReference>
<dbReference type="PIRSF" id="PIRSF000729">
    <property type="entry name" value="GK"/>
    <property type="match status" value="1"/>
</dbReference>
<protein>
    <recommendedName>
        <fullName evidence="8">Glutamate 5-kinase</fullName>
        <ecNumber evidence="8">2.7.2.11</ecNumber>
    </recommendedName>
    <alternativeName>
        <fullName evidence="8">Gamma-glutamyl kinase</fullName>
        <shortName evidence="8">GK</shortName>
    </alternativeName>
</protein>
<evidence type="ECO:0000256" key="2">
    <source>
        <dbReference type="ARBA" id="ARBA00022605"/>
    </source>
</evidence>
<dbReference type="SUPFAM" id="SSF53633">
    <property type="entry name" value="Carbamate kinase-like"/>
    <property type="match status" value="1"/>
</dbReference>
<feature type="binding site" evidence="8">
    <location>
        <position position="149"/>
    </location>
    <ligand>
        <name>substrate</name>
    </ligand>
</feature>
<keyword evidence="4 8" id="KW-0808">Transferase</keyword>
<dbReference type="RefSeq" id="WP_058442084.1">
    <property type="nucleotide sequence ID" value="NZ_CAAAHU010000005.1"/>
</dbReference>
<dbReference type="InterPro" id="IPR011529">
    <property type="entry name" value="Glu_5kinase"/>
</dbReference>
<evidence type="ECO:0000256" key="1">
    <source>
        <dbReference type="ARBA" id="ARBA00022490"/>
    </source>
</evidence>
<dbReference type="PANTHER" id="PTHR43654:SF1">
    <property type="entry name" value="ISOPENTENYL PHOSPHATE KINASE"/>
    <property type="match status" value="1"/>
</dbReference>
<dbReference type="InterPro" id="IPR036974">
    <property type="entry name" value="PUA_sf"/>
</dbReference>
<gene>
    <name evidence="8 11" type="primary">proB</name>
    <name evidence="11" type="ORF">Lbru_2096</name>
</gene>
<dbReference type="GO" id="GO:0005524">
    <property type="term" value="F:ATP binding"/>
    <property type="evidence" value="ECO:0007669"/>
    <property type="project" value="UniProtKB-KW"/>
</dbReference>
<dbReference type="InterPro" id="IPR002478">
    <property type="entry name" value="PUA"/>
</dbReference>
<dbReference type="InterPro" id="IPR015947">
    <property type="entry name" value="PUA-like_sf"/>
</dbReference>
<dbReference type="EC" id="2.7.2.11" evidence="8"/>
<evidence type="ECO:0000256" key="7">
    <source>
        <dbReference type="ARBA" id="ARBA00022840"/>
    </source>
</evidence>
<keyword evidence="7 8" id="KW-0067">ATP-binding</keyword>
<dbReference type="GO" id="GO:0004349">
    <property type="term" value="F:glutamate 5-kinase activity"/>
    <property type="evidence" value="ECO:0007669"/>
    <property type="project" value="UniProtKB-UniRule"/>
</dbReference>
<dbReference type="InterPro" id="IPR036393">
    <property type="entry name" value="AceGlu_kinase-like_sf"/>
</dbReference>
<feature type="binding site" evidence="8">
    <location>
        <position position="137"/>
    </location>
    <ligand>
        <name>substrate</name>
    </ligand>
</feature>
<evidence type="ECO:0000256" key="5">
    <source>
        <dbReference type="ARBA" id="ARBA00022741"/>
    </source>
</evidence>
<comment type="caution">
    <text evidence="8">Lacks conserved residue(s) required for the propagation of feature annotation.</text>
</comment>
<dbReference type="Gene3D" id="3.40.1160.10">
    <property type="entry name" value="Acetylglutamate kinase-like"/>
    <property type="match status" value="1"/>
</dbReference>
<dbReference type="FunFam" id="3.40.1160.10:FF:000006">
    <property type="entry name" value="Glutamate 5-kinase"/>
    <property type="match status" value="1"/>
</dbReference>
<evidence type="ECO:0000313" key="11">
    <source>
        <dbReference type="EMBL" id="KTC81576.1"/>
    </source>
</evidence>